<dbReference type="GeneID" id="6014964"/>
<dbReference type="VEuPathDB" id="FungiDB:CC1G_13465"/>
<evidence type="ECO:0000313" key="3">
    <source>
        <dbReference type="EMBL" id="EAU83439.2"/>
    </source>
</evidence>
<evidence type="ECO:0000256" key="2">
    <source>
        <dbReference type="SAM" id="MobiDB-lite"/>
    </source>
</evidence>
<name>A8P2P5_COPC7</name>
<dbReference type="Proteomes" id="UP000001861">
    <property type="component" value="Unassembled WGS sequence"/>
</dbReference>
<organism evidence="3 4">
    <name type="scientific">Coprinopsis cinerea (strain Okayama-7 / 130 / ATCC MYA-4618 / FGSC 9003)</name>
    <name type="common">Inky cap fungus</name>
    <name type="synonym">Hormographiella aspergillata</name>
    <dbReference type="NCBI Taxonomy" id="240176"/>
    <lineage>
        <taxon>Eukaryota</taxon>
        <taxon>Fungi</taxon>
        <taxon>Dikarya</taxon>
        <taxon>Basidiomycota</taxon>
        <taxon>Agaricomycotina</taxon>
        <taxon>Agaricomycetes</taxon>
        <taxon>Agaricomycetidae</taxon>
        <taxon>Agaricales</taxon>
        <taxon>Agaricineae</taxon>
        <taxon>Psathyrellaceae</taxon>
        <taxon>Coprinopsis</taxon>
    </lineage>
</organism>
<keyword evidence="4" id="KW-1185">Reference proteome</keyword>
<dbReference type="RefSeq" id="XP_001838376.2">
    <property type="nucleotide sequence ID" value="XM_001838324.2"/>
</dbReference>
<protein>
    <submittedName>
        <fullName evidence="3">Uncharacterized protein</fullName>
    </submittedName>
</protein>
<dbReference type="HOGENOM" id="CLU_1806064_0_0_1"/>
<accession>A8P2P5</accession>
<evidence type="ECO:0000313" key="4">
    <source>
        <dbReference type="Proteomes" id="UP000001861"/>
    </source>
</evidence>
<dbReference type="KEGG" id="cci:CC1G_13465"/>
<dbReference type="AlphaFoldDB" id="A8P2P5"/>
<evidence type="ECO:0000256" key="1">
    <source>
        <dbReference type="SAM" id="Coils"/>
    </source>
</evidence>
<dbReference type="InParanoid" id="A8P2P5"/>
<proteinExistence type="predicted"/>
<dbReference type="EMBL" id="AACS02000013">
    <property type="protein sequence ID" value="EAU83439.2"/>
    <property type="molecule type" value="Genomic_DNA"/>
</dbReference>
<sequence length="143" mass="15290">MSESASTRRVSKRKKAAEDESENSSGGSGGTGKGKGRASSNDGNVAVKVDPEGSGEGFIERIRKQKTEIVHLRKRIAELEGGNAKLTRRVQELTSTVTKSDMLAKEGKNCLREASVAISRLQEVIVGEKEDGNLWGEDASDTA</sequence>
<comment type="caution">
    <text evidence="3">The sequence shown here is derived from an EMBL/GenBank/DDBJ whole genome shotgun (WGS) entry which is preliminary data.</text>
</comment>
<feature type="coiled-coil region" evidence="1">
    <location>
        <begin position="62"/>
        <end position="96"/>
    </location>
</feature>
<keyword evidence="1" id="KW-0175">Coiled coil</keyword>
<feature type="region of interest" description="Disordered" evidence="2">
    <location>
        <begin position="1"/>
        <end position="59"/>
    </location>
</feature>
<gene>
    <name evidence="3" type="ORF">CC1G_13465</name>
</gene>
<reference evidence="3 4" key="1">
    <citation type="journal article" date="2010" name="Proc. Natl. Acad. Sci. U.S.A.">
        <title>Insights into evolution of multicellular fungi from the assembled chromosomes of the mushroom Coprinopsis cinerea (Coprinus cinereus).</title>
        <authorList>
            <person name="Stajich J.E."/>
            <person name="Wilke S.K."/>
            <person name="Ahren D."/>
            <person name="Au C.H."/>
            <person name="Birren B.W."/>
            <person name="Borodovsky M."/>
            <person name="Burns C."/>
            <person name="Canback B."/>
            <person name="Casselton L.A."/>
            <person name="Cheng C.K."/>
            <person name="Deng J."/>
            <person name="Dietrich F.S."/>
            <person name="Fargo D.C."/>
            <person name="Farman M.L."/>
            <person name="Gathman A.C."/>
            <person name="Goldberg J."/>
            <person name="Guigo R."/>
            <person name="Hoegger P.J."/>
            <person name="Hooker J.B."/>
            <person name="Huggins A."/>
            <person name="James T.Y."/>
            <person name="Kamada T."/>
            <person name="Kilaru S."/>
            <person name="Kodira C."/>
            <person name="Kues U."/>
            <person name="Kupfer D."/>
            <person name="Kwan H.S."/>
            <person name="Lomsadze A."/>
            <person name="Li W."/>
            <person name="Lilly W.W."/>
            <person name="Ma L.J."/>
            <person name="Mackey A.J."/>
            <person name="Manning G."/>
            <person name="Martin F."/>
            <person name="Muraguchi H."/>
            <person name="Natvig D.O."/>
            <person name="Palmerini H."/>
            <person name="Ramesh M.A."/>
            <person name="Rehmeyer C.J."/>
            <person name="Roe B.A."/>
            <person name="Shenoy N."/>
            <person name="Stanke M."/>
            <person name="Ter-Hovhannisyan V."/>
            <person name="Tunlid A."/>
            <person name="Velagapudi R."/>
            <person name="Vision T.J."/>
            <person name="Zeng Q."/>
            <person name="Zolan M.E."/>
            <person name="Pukkila P.J."/>
        </authorList>
    </citation>
    <scope>NUCLEOTIDE SEQUENCE [LARGE SCALE GENOMIC DNA]</scope>
    <source>
        <strain evidence="4">Okayama-7 / 130 / ATCC MYA-4618 / FGSC 9003</strain>
    </source>
</reference>